<dbReference type="Gene3D" id="3.40.50.1820">
    <property type="entry name" value="alpha/beta hydrolase"/>
    <property type="match status" value="1"/>
</dbReference>
<keyword evidence="2" id="KW-1185">Reference proteome</keyword>
<dbReference type="SUPFAM" id="SSF53474">
    <property type="entry name" value="alpha/beta-Hydrolases"/>
    <property type="match status" value="1"/>
</dbReference>
<gene>
    <name evidence="1" type="ORF">J2S70_000415</name>
</gene>
<dbReference type="Proteomes" id="UP001243212">
    <property type="component" value="Unassembled WGS sequence"/>
</dbReference>
<name>A0ABT9NG79_9ACTO</name>
<organism evidence="1 2">
    <name type="scientific">Trueperella bonasi</name>
    <dbReference type="NCBI Taxonomy" id="312286"/>
    <lineage>
        <taxon>Bacteria</taxon>
        <taxon>Bacillati</taxon>
        <taxon>Actinomycetota</taxon>
        <taxon>Actinomycetes</taxon>
        <taxon>Actinomycetales</taxon>
        <taxon>Actinomycetaceae</taxon>
        <taxon>Trueperella</taxon>
    </lineage>
</organism>
<protein>
    <submittedName>
        <fullName evidence="1">Esterase/lipase</fullName>
    </submittedName>
</protein>
<dbReference type="RefSeq" id="WP_307682089.1">
    <property type="nucleotide sequence ID" value="NZ_JAUSQX010000001.1"/>
</dbReference>
<accession>A0ABT9NG79</accession>
<proteinExistence type="predicted"/>
<dbReference type="EMBL" id="JAUSQX010000001">
    <property type="protein sequence ID" value="MDP9805833.1"/>
    <property type="molecule type" value="Genomic_DNA"/>
</dbReference>
<evidence type="ECO:0000313" key="2">
    <source>
        <dbReference type="Proteomes" id="UP001243212"/>
    </source>
</evidence>
<dbReference type="InterPro" id="IPR029058">
    <property type="entry name" value="AB_hydrolase_fold"/>
</dbReference>
<reference evidence="1 2" key="1">
    <citation type="submission" date="2023-07" db="EMBL/GenBank/DDBJ databases">
        <title>Sequencing the genomes of 1000 actinobacteria strains.</title>
        <authorList>
            <person name="Klenk H.-P."/>
        </authorList>
    </citation>
    <scope>NUCLEOTIDE SEQUENCE [LARGE SCALE GENOMIC DNA]</scope>
    <source>
        <strain evidence="1 2">DSM 17163</strain>
    </source>
</reference>
<comment type="caution">
    <text evidence="1">The sequence shown here is derived from an EMBL/GenBank/DDBJ whole genome shotgun (WGS) entry which is preliminary data.</text>
</comment>
<evidence type="ECO:0000313" key="1">
    <source>
        <dbReference type="EMBL" id="MDP9805833.1"/>
    </source>
</evidence>
<sequence length="78" mass="8538">MDMAHRDVDITDPENQSFYAETEEGKLHGAGVVFAHGFGQTPAVMRPWAKYWHTLGASVGVPVLPGHGTSWQDMSKTP</sequence>